<sequence length="392" mass="45885">MSNKLLICIILFKFVSECNSQTNKNVFGQSFLKHISSNIDISKCIKYVGEDWLKYSTRQKTIIVRIQKELESNGIKLYNPIEIMAYNGHSKELQYNLRDIELFSKIFNKYFNDALIEANNFIRKDKSFKISSQEMYENGKIKSINKSGPVEDNYSIKYDFLGKETSFYFKVDNLFELQFEKDEKGVYISKQLSFLDRHNIFCNFSESTSGDDSFYFFSPGSDGGHIRANVRNNQIMDLSIDVTCGCPFGQKPDHGITKTLGTSLIEYSINNEGIIIYNKWWDNSKYHEANQVYDIKSNIFNIYEINDETKDTSTIIEGKLSLENRNGQINLYGENPFLDGQIPIKTRHWTREWFDDKELNYLDYIILFDKNGNEKKMTYFFPNGQIRSIENR</sequence>
<name>A0A9D7XFA1_9BACT</name>
<dbReference type="EMBL" id="JADKFW010000022">
    <property type="protein sequence ID" value="MBK9719979.1"/>
    <property type="molecule type" value="Genomic_DNA"/>
</dbReference>
<organism evidence="1 2">
    <name type="scientific">Candidatus Defluviibacterium haderslevense</name>
    <dbReference type="NCBI Taxonomy" id="2981993"/>
    <lineage>
        <taxon>Bacteria</taxon>
        <taxon>Pseudomonadati</taxon>
        <taxon>Bacteroidota</taxon>
        <taxon>Saprospiria</taxon>
        <taxon>Saprospirales</taxon>
        <taxon>Saprospiraceae</taxon>
        <taxon>Candidatus Defluviibacterium</taxon>
    </lineage>
</organism>
<evidence type="ECO:0000313" key="1">
    <source>
        <dbReference type="EMBL" id="MBK9719979.1"/>
    </source>
</evidence>
<comment type="caution">
    <text evidence="1">The sequence shown here is derived from an EMBL/GenBank/DDBJ whole genome shotgun (WGS) entry which is preliminary data.</text>
</comment>
<proteinExistence type="predicted"/>
<protein>
    <submittedName>
        <fullName evidence="1">Uncharacterized protein</fullName>
    </submittedName>
</protein>
<reference evidence="1 2" key="1">
    <citation type="submission" date="2020-10" db="EMBL/GenBank/DDBJ databases">
        <title>Connecting structure to function with the recovery of over 1000 high-quality activated sludge metagenome-assembled genomes encoding full-length rRNA genes using long-read sequencing.</title>
        <authorList>
            <person name="Singleton C.M."/>
            <person name="Petriglieri F."/>
            <person name="Kristensen J.M."/>
            <person name="Kirkegaard R.H."/>
            <person name="Michaelsen T.Y."/>
            <person name="Andersen M.H."/>
            <person name="Karst S.M."/>
            <person name="Dueholm M.S."/>
            <person name="Nielsen P.H."/>
            <person name="Albertsen M."/>
        </authorList>
    </citation>
    <scope>NUCLEOTIDE SEQUENCE [LARGE SCALE GENOMIC DNA]</scope>
    <source>
        <strain evidence="1">Ribe_18-Q3-R11-54_BAT3C.373</strain>
    </source>
</reference>
<gene>
    <name evidence="1" type="ORF">IPO85_21225</name>
</gene>
<dbReference type="AlphaFoldDB" id="A0A9D7XFA1"/>
<dbReference type="Proteomes" id="UP000808349">
    <property type="component" value="Unassembled WGS sequence"/>
</dbReference>
<accession>A0A9D7XFA1</accession>
<evidence type="ECO:0000313" key="2">
    <source>
        <dbReference type="Proteomes" id="UP000808349"/>
    </source>
</evidence>